<keyword evidence="4" id="KW-1185">Reference proteome</keyword>
<dbReference type="InterPro" id="IPR053322">
    <property type="entry name" value="PLA2-like"/>
</dbReference>
<feature type="transmembrane region" description="Helical" evidence="1">
    <location>
        <begin position="186"/>
        <end position="210"/>
    </location>
</feature>
<evidence type="ECO:0000256" key="2">
    <source>
        <dbReference type="SAM" id="SignalP"/>
    </source>
</evidence>
<feature type="chain" id="PRO_5046734077" description="Phospholipase A2" evidence="2">
    <location>
        <begin position="19"/>
        <end position="284"/>
    </location>
</feature>
<organism evidence="3 4">
    <name type="scientific">Necator americanus</name>
    <name type="common">Human hookworm</name>
    <dbReference type="NCBI Taxonomy" id="51031"/>
    <lineage>
        <taxon>Eukaryota</taxon>
        <taxon>Metazoa</taxon>
        <taxon>Ecdysozoa</taxon>
        <taxon>Nematoda</taxon>
        <taxon>Chromadorea</taxon>
        <taxon>Rhabditida</taxon>
        <taxon>Rhabditina</taxon>
        <taxon>Rhabditomorpha</taxon>
        <taxon>Strongyloidea</taxon>
        <taxon>Ancylostomatidae</taxon>
        <taxon>Bunostominae</taxon>
        <taxon>Necator</taxon>
    </lineage>
</organism>
<keyword evidence="1" id="KW-0812">Transmembrane</keyword>
<keyword evidence="1" id="KW-1133">Transmembrane helix</keyword>
<name>A0ABR1C9I5_NECAM</name>
<sequence>MLCTYFLSTFATVNHCCAYHDDCYSLQRGQATCDHEFCGCLQHVSEGSPTICNILIMGKCELVSSFGISTYERSKKEGPPQISRLSLNETKMREAVDALYDACPWIKKIVKSCVLLFNSCISSNRTHLCKGRLQNCIEEAAAYHPADTCVSAVETLYPGTGSKIQSTKFWRWNIPFRLRPYEFKTLFVLGFLITSMFSIIAMVGCFLLLCKEKERDPEEQNAEMLSFKTTSLLSIKQTKKKKGLPRRNPVGKHACTDNITEILQSDESQSSDLSDSCTITNYIH</sequence>
<gene>
    <name evidence="3" type="primary">Necator_chrII.g5835</name>
    <name evidence="3" type="ORF">RB195_018042</name>
</gene>
<evidence type="ECO:0000313" key="3">
    <source>
        <dbReference type="EMBL" id="KAK6734611.1"/>
    </source>
</evidence>
<dbReference type="EMBL" id="JAVFWL010000002">
    <property type="protein sequence ID" value="KAK6734611.1"/>
    <property type="molecule type" value="Genomic_DNA"/>
</dbReference>
<evidence type="ECO:0000256" key="1">
    <source>
        <dbReference type="SAM" id="Phobius"/>
    </source>
</evidence>
<evidence type="ECO:0008006" key="5">
    <source>
        <dbReference type="Google" id="ProtNLM"/>
    </source>
</evidence>
<dbReference type="Proteomes" id="UP001303046">
    <property type="component" value="Unassembled WGS sequence"/>
</dbReference>
<protein>
    <recommendedName>
        <fullName evidence="5">Phospholipase A2</fullName>
    </recommendedName>
</protein>
<feature type="signal peptide" evidence="2">
    <location>
        <begin position="1"/>
        <end position="18"/>
    </location>
</feature>
<keyword evidence="2" id="KW-0732">Signal</keyword>
<accession>A0ABR1C9I5</accession>
<comment type="caution">
    <text evidence="3">The sequence shown here is derived from an EMBL/GenBank/DDBJ whole genome shotgun (WGS) entry which is preliminary data.</text>
</comment>
<proteinExistence type="predicted"/>
<keyword evidence="1" id="KW-0472">Membrane</keyword>
<reference evidence="3 4" key="1">
    <citation type="submission" date="2023-08" db="EMBL/GenBank/DDBJ databases">
        <title>A Necator americanus chromosomal reference genome.</title>
        <authorList>
            <person name="Ilik V."/>
            <person name="Petrzelkova K.J."/>
            <person name="Pardy F."/>
            <person name="Fuh T."/>
            <person name="Niatou-Singa F.S."/>
            <person name="Gouil Q."/>
            <person name="Baker L."/>
            <person name="Ritchie M.E."/>
            <person name="Jex A.R."/>
            <person name="Gazzola D."/>
            <person name="Li H."/>
            <person name="Toshio Fujiwara R."/>
            <person name="Zhan B."/>
            <person name="Aroian R.V."/>
            <person name="Pafco B."/>
            <person name="Schwarz E.M."/>
        </authorList>
    </citation>
    <scope>NUCLEOTIDE SEQUENCE [LARGE SCALE GENOMIC DNA]</scope>
    <source>
        <strain evidence="3 4">Aroian</strain>
        <tissue evidence="3">Whole animal</tissue>
    </source>
</reference>
<evidence type="ECO:0000313" key="4">
    <source>
        <dbReference type="Proteomes" id="UP001303046"/>
    </source>
</evidence>
<dbReference type="PANTHER" id="PTHR34228">
    <property type="entry name" value="PROTEIN CBG09474-RELATED"/>
    <property type="match status" value="1"/>
</dbReference>